<keyword evidence="2" id="KW-1185">Reference proteome</keyword>
<name>A0A024GLF2_9STRA</name>
<dbReference type="AlphaFoldDB" id="A0A024GLF2"/>
<evidence type="ECO:0000313" key="1">
    <source>
        <dbReference type="EMBL" id="CCI47550.1"/>
    </source>
</evidence>
<dbReference type="EMBL" id="CAIX01000174">
    <property type="protein sequence ID" value="CCI47550.1"/>
    <property type="molecule type" value="Genomic_DNA"/>
</dbReference>
<accession>A0A024GLF2</accession>
<reference evidence="1 2" key="1">
    <citation type="submission" date="2012-05" db="EMBL/GenBank/DDBJ databases">
        <title>Recombination and specialization in a pathogen metapopulation.</title>
        <authorList>
            <person name="Gardiner A."/>
            <person name="Kemen E."/>
            <person name="Schultz-Larsen T."/>
            <person name="MacLean D."/>
            <person name="Van Oosterhout C."/>
            <person name="Jones J.D.G."/>
        </authorList>
    </citation>
    <scope>NUCLEOTIDE SEQUENCE [LARGE SCALE GENOMIC DNA]</scope>
    <source>
        <strain evidence="1 2">Ac Nc2</strain>
    </source>
</reference>
<proteinExistence type="predicted"/>
<protein>
    <submittedName>
        <fullName evidence="1">Uncharacterized protein</fullName>
    </submittedName>
</protein>
<evidence type="ECO:0000313" key="2">
    <source>
        <dbReference type="Proteomes" id="UP000053237"/>
    </source>
</evidence>
<gene>
    <name evidence="1" type="ORF">BN9_085570</name>
</gene>
<organism evidence="1 2">
    <name type="scientific">Albugo candida</name>
    <dbReference type="NCBI Taxonomy" id="65357"/>
    <lineage>
        <taxon>Eukaryota</taxon>
        <taxon>Sar</taxon>
        <taxon>Stramenopiles</taxon>
        <taxon>Oomycota</taxon>
        <taxon>Peronosporomycetes</taxon>
        <taxon>Albuginales</taxon>
        <taxon>Albuginaceae</taxon>
        <taxon>Albugo</taxon>
    </lineage>
</organism>
<dbReference type="Proteomes" id="UP000053237">
    <property type="component" value="Unassembled WGS sequence"/>
</dbReference>
<comment type="caution">
    <text evidence="1">The sequence shown here is derived from an EMBL/GenBank/DDBJ whole genome shotgun (WGS) entry which is preliminary data.</text>
</comment>
<dbReference type="InParanoid" id="A0A024GLF2"/>
<sequence>MGELRALVLPRARSRTDSIENYIGKPQGDFIVSFHRVRKYPSNSKKPPFYLSTPLHKLILLSIVFKHLYRRQLRRYFCTDAADSAIRYIPITSRVRFLHNISLPMPTPLQKTRILHICIHQLAQKPCVIDKVARQPTISLSSRNLYS</sequence>